<dbReference type="InParanoid" id="A0A7M7Q217"/>
<dbReference type="PROSITE" id="PS50297">
    <property type="entry name" value="ANK_REP_REGION"/>
    <property type="match status" value="2"/>
</dbReference>
<dbReference type="Pfam" id="PF12796">
    <property type="entry name" value="Ank_2"/>
    <property type="match status" value="1"/>
</dbReference>
<name>A0A7M7Q217_NASVI</name>
<evidence type="ECO:0000313" key="5">
    <source>
        <dbReference type="Proteomes" id="UP000002358"/>
    </source>
</evidence>
<protein>
    <submittedName>
        <fullName evidence="4">Uncharacterized protein</fullName>
    </submittedName>
</protein>
<dbReference type="InterPro" id="IPR002110">
    <property type="entry name" value="Ankyrin_rpt"/>
</dbReference>
<dbReference type="PROSITE" id="PS50088">
    <property type="entry name" value="ANK_REPEAT"/>
    <property type="match status" value="2"/>
</dbReference>
<evidence type="ECO:0000256" key="1">
    <source>
        <dbReference type="ARBA" id="ARBA00022737"/>
    </source>
</evidence>
<organism evidence="4 5">
    <name type="scientific">Nasonia vitripennis</name>
    <name type="common">Parasitic wasp</name>
    <dbReference type="NCBI Taxonomy" id="7425"/>
    <lineage>
        <taxon>Eukaryota</taxon>
        <taxon>Metazoa</taxon>
        <taxon>Ecdysozoa</taxon>
        <taxon>Arthropoda</taxon>
        <taxon>Hexapoda</taxon>
        <taxon>Insecta</taxon>
        <taxon>Pterygota</taxon>
        <taxon>Neoptera</taxon>
        <taxon>Endopterygota</taxon>
        <taxon>Hymenoptera</taxon>
        <taxon>Apocrita</taxon>
        <taxon>Proctotrupomorpha</taxon>
        <taxon>Chalcidoidea</taxon>
        <taxon>Pteromalidae</taxon>
        <taxon>Pteromalinae</taxon>
        <taxon>Nasonia</taxon>
    </lineage>
</organism>
<dbReference type="AlphaFoldDB" id="A0A7M7Q217"/>
<dbReference type="GeneID" id="116416366"/>
<keyword evidence="5" id="KW-1185">Reference proteome</keyword>
<keyword evidence="2 3" id="KW-0040">ANK repeat</keyword>
<dbReference type="InterPro" id="IPR036770">
    <property type="entry name" value="Ankyrin_rpt-contain_sf"/>
</dbReference>
<evidence type="ECO:0000256" key="3">
    <source>
        <dbReference type="PROSITE-ProRule" id="PRU00023"/>
    </source>
</evidence>
<feature type="repeat" description="ANK" evidence="3">
    <location>
        <begin position="110"/>
        <end position="142"/>
    </location>
</feature>
<proteinExistence type="predicted"/>
<dbReference type="PANTHER" id="PTHR24189">
    <property type="entry name" value="MYOTROPHIN"/>
    <property type="match status" value="1"/>
</dbReference>
<evidence type="ECO:0000256" key="2">
    <source>
        <dbReference type="ARBA" id="ARBA00023043"/>
    </source>
</evidence>
<dbReference type="EnsemblMetazoa" id="XM_031924458">
    <property type="protein sequence ID" value="XP_031780318"/>
    <property type="gene ID" value="LOC116416366"/>
</dbReference>
<feature type="repeat" description="ANK" evidence="3">
    <location>
        <begin position="75"/>
        <end position="107"/>
    </location>
</feature>
<dbReference type="OrthoDB" id="194358at2759"/>
<evidence type="ECO:0000313" key="4">
    <source>
        <dbReference type="EnsemblMetazoa" id="XP_031780318"/>
    </source>
</evidence>
<sequence length="214" mass="24358">MLRYLCMRKFEKSYLLTAPWLKTSSNDASKSTANSPAIHVTNVGVLLHKAVKDDDYETAEVLLPEKCELNKLFEDDMTLLHAAIKNKSYKMVQLLLKHGSMVNPSRKTPESKTPLFLAVEVNSIEITLLLLSNGAFVNKARTQSLFAKKEVSLEDYKIRKGMAETKTEETKNENTKKKKKQMNDLLLIYVLKKNTLLMADIYRLSKYAPIPNAM</sequence>
<dbReference type="KEGG" id="nvi:116416366"/>
<keyword evidence="1" id="KW-0677">Repeat</keyword>
<reference evidence="4" key="1">
    <citation type="submission" date="2021-01" db="UniProtKB">
        <authorList>
            <consortium name="EnsemblMetazoa"/>
        </authorList>
    </citation>
    <scope>IDENTIFICATION</scope>
</reference>
<dbReference type="Gene3D" id="1.25.40.20">
    <property type="entry name" value="Ankyrin repeat-containing domain"/>
    <property type="match status" value="1"/>
</dbReference>
<dbReference type="RefSeq" id="XP_031780318.1">
    <property type="nucleotide sequence ID" value="XM_031924458.1"/>
</dbReference>
<dbReference type="Proteomes" id="UP000002358">
    <property type="component" value="Chromosome 1"/>
</dbReference>
<dbReference type="InterPro" id="IPR050745">
    <property type="entry name" value="Multifunctional_regulatory"/>
</dbReference>
<dbReference type="SUPFAM" id="SSF48403">
    <property type="entry name" value="Ankyrin repeat"/>
    <property type="match status" value="1"/>
</dbReference>
<accession>A0A7M7Q217</accession>
<dbReference type="SMART" id="SM00248">
    <property type="entry name" value="ANK"/>
    <property type="match status" value="3"/>
</dbReference>